<feature type="transmembrane region" description="Helical" evidence="7">
    <location>
        <begin position="63"/>
        <end position="84"/>
    </location>
</feature>
<accession>A0ABR0Q693</accession>
<feature type="domain" description="Amino acid transporter transmembrane" evidence="8">
    <location>
        <begin position="31"/>
        <end position="141"/>
    </location>
</feature>
<dbReference type="InterPro" id="IPR013057">
    <property type="entry name" value="AA_transpt_TM"/>
</dbReference>
<protein>
    <recommendedName>
        <fullName evidence="8">Amino acid transporter transmembrane domain-containing protein</fullName>
    </recommendedName>
</protein>
<evidence type="ECO:0000256" key="5">
    <source>
        <dbReference type="ARBA" id="ARBA00022989"/>
    </source>
</evidence>
<evidence type="ECO:0000313" key="9">
    <source>
        <dbReference type="EMBL" id="KAK5834559.1"/>
    </source>
</evidence>
<comment type="caution">
    <text evidence="9">The sequence shown here is derived from an EMBL/GenBank/DDBJ whole genome shotgun (WGS) entry which is preliminary data.</text>
</comment>
<evidence type="ECO:0000256" key="4">
    <source>
        <dbReference type="ARBA" id="ARBA00022970"/>
    </source>
</evidence>
<evidence type="ECO:0000259" key="8">
    <source>
        <dbReference type="Pfam" id="PF01490"/>
    </source>
</evidence>
<organism evidence="9 10">
    <name type="scientific">Gossypium arboreum</name>
    <name type="common">Tree cotton</name>
    <name type="synonym">Gossypium nanking</name>
    <dbReference type="NCBI Taxonomy" id="29729"/>
    <lineage>
        <taxon>Eukaryota</taxon>
        <taxon>Viridiplantae</taxon>
        <taxon>Streptophyta</taxon>
        <taxon>Embryophyta</taxon>
        <taxon>Tracheophyta</taxon>
        <taxon>Spermatophyta</taxon>
        <taxon>Magnoliopsida</taxon>
        <taxon>eudicotyledons</taxon>
        <taxon>Gunneridae</taxon>
        <taxon>Pentapetalae</taxon>
        <taxon>rosids</taxon>
        <taxon>malvids</taxon>
        <taxon>Malvales</taxon>
        <taxon>Malvaceae</taxon>
        <taxon>Malvoideae</taxon>
        <taxon>Gossypium</taxon>
    </lineage>
</organism>
<sequence length="142" mass="15142">MGHEVAEDNQSPLLPTSSSSTDVSAVLAKRTGTLRTAVAHIITGVIGAGVLSLAWSIAQLGWIAGPICMLAFAGVTIVSTYLLCDCYMFPHPEYGPNRVKSYMDAVRFYLGEKQHKVCGVIAQESLYGNTLAYVITSASSIK</sequence>
<keyword evidence="10" id="KW-1185">Reference proteome</keyword>
<keyword evidence="6 7" id="KW-0472">Membrane</keyword>
<keyword evidence="4" id="KW-0029">Amino-acid transport</keyword>
<keyword evidence="5 7" id="KW-1133">Transmembrane helix</keyword>
<evidence type="ECO:0000256" key="2">
    <source>
        <dbReference type="ARBA" id="ARBA00022448"/>
    </source>
</evidence>
<comment type="subcellular location">
    <subcellularLocation>
        <location evidence="1">Membrane</location>
    </subcellularLocation>
</comment>
<keyword evidence="3 7" id="KW-0812">Transmembrane</keyword>
<evidence type="ECO:0000313" key="10">
    <source>
        <dbReference type="Proteomes" id="UP001358586"/>
    </source>
</evidence>
<name>A0ABR0Q693_GOSAR</name>
<proteinExistence type="predicted"/>
<feature type="transmembrane region" description="Helical" evidence="7">
    <location>
        <begin position="37"/>
        <end position="57"/>
    </location>
</feature>
<evidence type="ECO:0000256" key="1">
    <source>
        <dbReference type="ARBA" id="ARBA00004370"/>
    </source>
</evidence>
<dbReference type="PANTHER" id="PTHR48017">
    <property type="entry name" value="OS05G0424000 PROTEIN-RELATED"/>
    <property type="match status" value="1"/>
</dbReference>
<evidence type="ECO:0000256" key="3">
    <source>
        <dbReference type="ARBA" id="ARBA00022692"/>
    </source>
</evidence>
<dbReference type="EMBL" id="JARKNE010000005">
    <property type="protein sequence ID" value="KAK5834559.1"/>
    <property type="molecule type" value="Genomic_DNA"/>
</dbReference>
<reference evidence="9 10" key="1">
    <citation type="submission" date="2023-03" db="EMBL/GenBank/DDBJ databases">
        <title>WGS of Gossypium arboreum.</title>
        <authorList>
            <person name="Yu D."/>
        </authorList>
    </citation>
    <scope>NUCLEOTIDE SEQUENCE [LARGE SCALE GENOMIC DNA]</scope>
    <source>
        <tissue evidence="9">Leaf</tissue>
    </source>
</reference>
<dbReference type="Proteomes" id="UP001358586">
    <property type="component" value="Chromosome 5"/>
</dbReference>
<evidence type="ECO:0000256" key="7">
    <source>
        <dbReference type="SAM" id="Phobius"/>
    </source>
</evidence>
<dbReference type="Pfam" id="PF01490">
    <property type="entry name" value="Aa_trans"/>
    <property type="match status" value="1"/>
</dbReference>
<gene>
    <name evidence="9" type="ORF">PVK06_018441</name>
</gene>
<keyword evidence="2" id="KW-0813">Transport</keyword>
<evidence type="ECO:0000256" key="6">
    <source>
        <dbReference type="ARBA" id="ARBA00023136"/>
    </source>
</evidence>